<dbReference type="OrthoDB" id="7474986at2"/>
<keyword evidence="2" id="KW-1185">Reference proteome</keyword>
<dbReference type="Proteomes" id="UP000297737">
    <property type="component" value="Unassembled WGS sequence"/>
</dbReference>
<proteinExistence type="predicted"/>
<protein>
    <submittedName>
        <fullName evidence="1">UrcA family protein</fullName>
    </submittedName>
</protein>
<sequence>MDGKQSRFHRLNRSKIMINSNTFSRNLIGGFGALVLGFAFVGAATAPANAATVDAASVSVSYHDLNMATAAGQNVLAARVKTAAKSVCANDFSDVASRSAEQACIDAAIAGAKLPAASNS</sequence>
<organism evidence="1 2">
    <name type="scientific">Glacieibacterium arshaanense</name>
    <dbReference type="NCBI Taxonomy" id="2511025"/>
    <lineage>
        <taxon>Bacteria</taxon>
        <taxon>Pseudomonadati</taxon>
        <taxon>Pseudomonadota</taxon>
        <taxon>Alphaproteobacteria</taxon>
        <taxon>Sphingomonadales</taxon>
        <taxon>Sphingosinicellaceae</taxon>
        <taxon>Glacieibacterium</taxon>
    </lineage>
</organism>
<dbReference type="InterPro" id="IPR030972">
    <property type="entry name" value="UrcA_uranyl"/>
</dbReference>
<reference evidence="1 2" key="1">
    <citation type="submission" date="2019-02" db="EMBL/GenBank/DDBJ databases">
        <title>Polymorphobacter sp. isolated from the lake at the Tibet of China.</title>
        <authorList>
            <person name="Li A."/>
        </authorList>
    </citation>
    <scope>NUCLEOTIDE SEQUENCE [LARGE SCALE GENOMIC DNA]</scope>
    <source>
        <strain evidence="1 2">DJ1R-1</strain>
    </source>
</reference>
<accession>A0A4Y9ENL6</accession>
<dbReference type="EMBL" id="SIHO01000002">
    <property type="protein sequence ID" value="TFU03656.1"/>
    <property type="molecule type" value="Genomic_DNA"/>
</dbReference>
<comment type="caution">
    <text evidence="1">The sequence shown here is derived from an EMBL/GenBank/DDBJ whole genome shotgun (WGS) entry which is preliminary data.</text>
</comment>
<gene>
    <name evidence="1" type="ORF">EUV02_10935</name>
</gene>
<dbReference type="NCBIfam" id="TIGR04433">
    <property type="entry name" value="UrcA_uranyl"/>
    <property type="match status" value="1"/>
</dbReference>
<dbReference type="AlphaFoldDB" id="A0A4Y9ENL6"/>
<name>A0A4Y9ENL6_9SPHN</name>
<evidence type="ECO:0000313" key="2">
    <source>
        <dbReference type="Proteomes" id="UP000297737"/>
    </source>
</evidence>
<evidence type="ECO:0000313" key="1">
    <source>
        <dbReference type="EMBL" id="TFU03656.1"/>
    </source>
</evidence>